<feature type="transmembrane region" description="Helical" evidence="2">
    <location>
        <begin position="89"/>
        <end position="110"/>
    </location>
</feature>
<feature type="compositionally biased region" description="Low complexity" evidence="1">
    <location>
        <begin position="261"/>
        <end position="270"/>
    </location>
</feature>
<dbReference type="AlphaFoldDB" id="A0A163J7W4"/>
<evidence type="ECO:0000256" key="1">
    <source>
        <dbReference type="SAM" id="MobiDB-lite"/>
    </source>
</evidence>
<keyword evidence="2" id="KW-0472">Membrane</keyword>
<sequence length="298" mass="33309">MGSKEFVFYIVWTVGNIAMFPILQYFYKHTELEEVVPQTAYSCEILVVAILGFRNHTRFNRLIKAATTNGKRSDVQVADRLTYFRDMNLLLSVALVAFGGSMFILCVDGYTTDKIINSNKFAADLLICNTNISSIFLWLIIIGIFHPARVSIEGKKKPGNERTERFAATHDEQPKATQFAYAHDAKAYYMESSNKQLTSDSDYTVSSSTAFHQPTANVVSIDDPFAEEPISFSMMNSYSPSAAADYYAAHKSHRYPPSSPLSPSHTLRSTAASPPPTQDLPPIPQQDTVWLEKAPRNP</sequence>
<dbReference type="Proteomes" id="UP000078561">
    <property type="component" value="Unassembled WGS sequence"/>
</dbReference>
<feature type="region of interest" description="Disordered" evidence="1">
    <location>
        <begin position="251"/>
        <end position="298"/>
    </location>
</feature>
<feature type="compositionally biased region" description="Pro residues" evidence="1">
    <location>
        <begin position="273"/>
        <end position="284"/>
    </location>
</feature>
<reference evidence="3" key="1">
    <citation type="submission" date="2016-04" db="EMBL/GenBank/DDBJ databases">
        <authorList>
            <person name="Evans L.H."/>
            <person name="Alamgir A."/>
            <person name="Owens N."/>
            <person name="Weber N.D."/>
            <person name="Virtaneva K."/>
            <person name="Barbian K."/>
            <person name="Babar A."/>
            <person name="Rosenke K."/>
        </authorList>
    </citation>
    <scope>NUCLEOTIDE SEQUENCE [LARGE SCALE GENOMIC DNA]</scope>
    <source>
        <strain evidence="3">CBS 101.48</strain>
    </source>
</reference>
<dbReference type="OrthoDB" id="2384193at2759"/>
<gene>
    <name evidence="3" type="primary">ABSGL_03181.1 scaffold 4267</name>
</gene>
<protein>
    <submittedName>
        <fullName evidence="3">Uncharacterized protein</fullName>
    </submittedName>
</protein>
<feature type="transmembrane region" description="Helical" evidence="2">
    <location>
        <begin position="122"/>
        <end position="145"/>
    </location>
</feature>
<proteinExistence type="predicted"/>
<feature type="transmembrane region" description="Helical" evidence="2">
    <location>
        <begin position="39"/>
        <end position="55"/>
    </location>
</feature>
<feature type="transmembrane region" description="Helical" evidence="2">
    <location>
        <begin position="7"/>
        <end position="27"/>
    </location>
</feature>
<keyword evidence="4" id="KW-1185">Reference proteome</keyword>
<evidence type="ECO:0000256" key="2">
    <source>
        <dbReference type="SAM" id="Phobius"/>
    </source>
</evidence>
<organism evidence="3">
    <name type="scientific">Absidia glauca</name>
    <name type="common">Pin mould</name>
    <dbReference type="NCBI Taxonomy" id="4829"/>
    <lineage>
        <taxon>Eukaryota</taxon>
        <taxon>Fungi</taxon>
        <taxon>Fungi incertae sedis</taxon>
        <taxon>Mucoromycota</taxon>
        <taxon>Mucoromycotina</taxon>
        <taxon>Mucoromycetes</taxon>
        <taxon>Mucorales</taxon>
        <taxon>Cunninghamellaceae</taxon>
        <taxon>Absidia</taxon>
    </lineage>
</organism>
<evidence type="ECO:0000313" key="4">
    <source>
        <dbReference type="Proteomes" id="UP000078561"/>
    </source>
</evidence>
<keyword evidence="2" id="KW-1133">Transmembrane helix</keyword>
<dbReference type="STRING" id="4829.A0A163J7W4"/>
<dbReference type="InParanoid" id="A0A163J7W4"/>
<keyword evidence="2" id="KW-0812">Transmembrane</keyword>
<evidence type="ECO:0000313" key="3">
    <source>
        <dbReference type="EMBL" id="SAL97674.1"/>
    </source>
</evidence>
<dbReference type="EMBL" id="LT551899">
    <property type="protein sequence ID" value="SAL97674.1"/>
    <property type="molecule type" value="Genomic_DNA"/>
</dbReference>
<name>A0A163J7W4_ABSGL</name>
<accession>A0A163J7W4</accession>